<name>A0ABU6RNZ9_9FABA</name>
<dbReference type="Proteomes" id="UP001341840">
    <property type="component" value="Unassembled WGS sequence"/>
</dbReference>
<protein>
    <submittedName>
        <fullName evidence="1">Uncharacterized protein</fullName>
    </submittedName>
</protein>
<reference evidence="1 2" key="1">
    <citation type="journal article" date="2023" name="Plants (Basel)">
        <title>Bridging the Gap: Combining Genomics and Transcriptomics Approaches to Understand Stylosanthes scabra, an Orphan Legume from the Brazilian Caatinga.</title>
        <authorList>
            <person name="Ferreira-Neto J.R.C."/>
            <person name="da Silva M.D."/>
            <person name="Binneck E."/>
            <person name="de Melo N.F."/>
            <person name="da Silva R.H."/>
            <person name="de Melo A.L.T.M."/>
            <person name="Pandolfi V."/>
            <person name="Bustamante F.O."/>
            <person name="Brasileiro-Vidal A.C."/>
            <person name="Benko-Iseppon A.M."/>
        </authorList>
    </citation>
    <scope>NUCLEOTIDE SEQUENCE [LARGE SCALE GENOMIC DNA]</scope>
    <source>
        <tissue evidence="1">Leaves</tissue>
    </source>
</reference>
<gene>
    <name evidence="1" type="ORF">PIB30_071687</name>
</gene>
<proteinExistence type="predicted"/>
<evidence type="ECO:0000313" key="1">
    <source>
        <dbReference type="EMBL" id="MED6125755.1"/>
    </source>
</evidence>
<comment type="caution">
    <text evidence="1">The sequence shown here is derived from an EMBL/GenBank/DDBJ whole genome shotgun (WGS) entry which is preliminary data.</text>
</comment>
<sequence>MKRSQAGENRAPCDCTHTPSIRTGPWEHQRFASASFVHPHGPYMHPHVLVENVERNVDFCGPCDCTTPLCVRTRIEKCMGKAKEGIGSKGFMKKSLKEKKLLAKLLAAG</sequence>
<keyword evidence="2" id="KW-1185">Reference proteome</keyword>
<evidence type="ECO:0000313" key="2">
    <source>
        <dbReference type="Proteomes" id="UP001341840"/>
    </source>
</evidence>
<accession>A0ABU6RNZ9</accession>
<dbReference type="EMBL" id="JASCZI010031041">
    <property type="protein sequence ID" value="MED6125755.1"/>
    <property type="molecule type" value="Genomic_DNA"/>
</dbReference>
<organism evidence="1 2">
    <name type="scientific">Stylosanthes scabra</name>
    <dbReference type="NCBI Taxonomy" id="79078"/>
    <lineage>
        <taxon>Eukaryota</taxon>
        <taxon>Viridiplantae</taxon>
        <taxon>Streptophyta</taxon>
        <taxon>Embryophyta</taxon>
        <taxon>Tracheophyta</taxon>
        <taxon>Spermatophyta</taxon>
        <taxon>Magnoliopsida</taxon>
        <taxon>eudicotyledons</taxon>
        <taxon>Gunneridae</taxon>
        <taxon>Pentapetalae</taxon>
        <taxon>rosids</taxon>
        <taxon>fabids</taxon>
        <taxon>Fabales</taxon>
        <taxon>Fabaceae</taxon>
        <taxon>Papilionoideae</taxon>
        <taxon>50 kb inversion clade</taxon>
        <taxon>dalbergioids sensu lato</taxon>
        <taxon>Dalbergieae</taxon>
        <taxon>Pterocarpus clade</taxon>
        <taxon>Stylosanthes</taxon>
    </lineage>
</organism>